<evidence type="ECO:0000313" key="2">
    <source>
        <dbReference type="Proteomes" id="UP000265520"/>
    </source>
</evidence>
<proteinExistence type="predicted"/>
<dbReference type="AlphaFoldDB" id="A0A392SBE1"/>
<organism evidence="1 2">
    <name type="scientific">Trifolium medium</name>
    <dbReference type="NCBI Taxonomy" id="97028"/>
    <lineage>
        <taxon>Eukaryota</taxon>
        <taxon>Viridiplantae</taxon>
        <taxon>Streptophyta</taxon>
        <taxon>Embryophyta</taxon>
        <taxon>Tracheophyta</taxon>
        <taxon>Spermatophyta</taxon>
        <taxon>Magnoliopsida</taxon>
        <taxon>eudicotyledons</taxon>
        <taxon>Gunneridae</taxon>
        <taxon>Pentapetalae</taxon>
        <taxon>rosids</taxon>
        <taxon>fabids</taxon>
        <taxon>Fabales</taxon>
        <taxon>Fabaceae</taxon>
        <taxon>Papilionoideae</taxon>
        <taxon>50 kb inversion clade</taxon>
        <taxon>NPAAA clade</taxon>
        <taxon>Hologalegina</taxon>
        <taxon>IRL clade</taxon>
        <taxon>Trifolieae</taxon>
        <taxon>Trifolium</taxon>
    </lineage>
</organism>
<dbReference type="Proteomes" id="UP000265520">
    <property type="component" value="Unassembled WGS sequence"/>
</dbReference>
<reference evidence="1 2" key="1">
    <citation type="journal article" date="2018" name="Front. Plant Sci.">
        <title>Red Clover (Trifolium pratense) and Zigzag Clover (T. medium) - A Picture of Genomic Similarities and Differences.</title>
        <authorList>
            <person name="Dluhosova J."/>
            <person name="Istvanek J."/>
            <person name="Nedelnik J."/>
            <person name="Repkova J."/>
        </authorList>
    </citation>
    <scope>NUCLEOTIDE SEQUENCE [LARGE SCALE GENOMIC DNA]</scope>
    <source>
        <strain evidence="2">cv. 10/8</strain>
        <tissue evidence="1">Leaf</tissue>
    </source>
</reference>
<feature type="non-terminal residue" evidence="1">
    <location>
        <position position="1"/>
    </location>
</feature>
<dbReference type="EMBL" id="LXQA010340439">
    <property type="protein sequence ID" value="MCI45176.1"/>
    <property type="molecule type" value="Genomic_DNA"/>
</dbReference>
<comment type="caution">
    <text evidence="1">The sequence shown here is derived from an EMBL/GenBank/DDBJ whole genome shotgun (WGS) entry which is preliminary data.</text>
</comment>
<evidence type="ECO:0000313" key="1">
    <source>
        <dbReference type="EMBL" id="MCI45176.1"/>
    </source>
</evidence>
<accession>A0A392SBE1</accession>
<keyword evidence="2" id="KW-1185">Reference proteome</keyword>
<sequence length="35" mass="3908">RELGVKPWHGDDGACFESSPRRAVILLVLEARICL</sequence>
<name>A0A392SBE1_9FABA</name>
<protein>
    <submittedName>
        <fullName evidence="1">Uncharacterized protein</fullName>
    </submittedName>
</protein>